<evidence type="ECO:0000256" key="1">
    <source>
        <dbReference type="SAM" id="MobiDB-lite"/>
    </source>
</evidence>
<protein>
    <submittedName>
        <fullName evidence="2">Uncharacterized protein</fullName>
    </submittedName>
</protein>
<feature type="compositionally biased region" description="Polar residues" evidence="1">
    <location>
        <begin position="49"/>
        <end position="62"/>
    </location>
</feature>
<evidence type="ECO:0000313" key="3">
    <source>
        <dbReference type="Proteomes" id="UP000694545"/>
    </source>
</evidence>
<reference evidence="2" key="2">
    <citation type="submission" date="2025-09" db="UniProtKB">
        <authorList>
            <consortium name="Ensembl"/>
        </authorList>
    </citation>
    <scope>IDENTIFICATION</scope>
</reference>
<dbReference type="Ensembl" id="ENSVKKT00000000335.1">
    <property type="protein sequence ID" value="ENSVKKP00000000319.1"/>
    <property type="gene ID" value="ENSVKKG00000000292.1"/>
</dbReference>
<sequence>MPHFTVVPVEGQPRADYDSLEGLRRVDYSEPGGLSRDLNTDCPSPGPTLVTSTPACLSHTGL</sequence>
<feature type="region of interest" description="Disordered" evidence="1">
    <location>
        <begin position="28"/>
        <end position="62"/>
    </location>
</feature>
<proteinExistence type="predicted"/>
<accession>A0A8D2IG35</accession>
<dbReference type="Proteomes" id="UP000694545">
    <property type="component" value="Unplaced"/>
</dbReference>
<name>A0A8D2IG35_VARKO</name>
<reference evidence="2" key="1">
    <citation type="submission" date="2025-08" db="UniProtKB">
        <authorList>
            <consortium name="Ensembl"/>
        </authorList>
    </citation>
    <scope>IDENTIFICATION</scope>
</reference>
<organism evidence="2 3">
    <name type="scientific">Varanus komodoensis</name>
    <name type="common">Komodo dragon</name>
    <dbReference type="NCBI Taxonomy" id="61221"/>
    <lineage>
        <taxon>Eukaryota</taxon>
        <taxon>Metazoa</taxon>
        <taxon>Chordata</taxon>
        <taxon>Craniata</taxon>
        <taxon>Vertebrata</taxon>
        <taxon>Euteleostomi</taxon>
        <taxon>Lepidosauria</taxon>
        <taxon>Squamata</taxon>
        <taxon>Bifurcata</taxon>
        <taxon>Unidentata</taxon>
        <taxon>Episquamata</taxon>
        <taxon>Toxicofera</taxon>
        <taxon>Anguimorpha</taxon>
        <taxon>Paleoanguimorpha</taxon>
        <taxon>Varanoidea</taxon>
        <taxon>Varanidae</taxon>
        <taxon>Varanus</taxon>
    </lineage>
</organism>
<dbReference type="AlphaFoldDB" id="A0A8D2IG35"/>
<evidence type="ECO:0000313" key="2">
    <source>
        <dbReference type="Ensembl" id="ENSVKKP00000000319.1"/>
    </source>
</evidence>
<keyword evidence="3" id="KW-1185">Reference proteome</keyword>